<protein>
    <submittedName>
        <fullName evidence="1">Uncharacterized protein</fullName>
    </submittedName>
</protein>
<accession>A0AAW1U8M6</accession>
<dbReference type="Proteomes" id="UP001431783">
    <property type="component" value="Unassembled WGS sequence"/>
</dbReference>
<dbReference type="AlphaFoldDB" id="A0AAW1U8M6"/>
<sequence length="159" mass="18639">MGHTIGIHRQCYRLPDDVYQTSQIAKMLLLMEKGELTDVKGKTLKEIEINMDEDLLETREADETIENEIPLEIEDRDETAQSDGKECSQPSSLRCVKTIPKKHNEPLKKSRNFVKWTEEQKQRATEFFKSHIENSVPPKKHECDEFMKKYKNLFKNKLG</sequence>
<dbReference type="PANTHER" id="PTHR33480">
    <property type="entry name" value="SET DOMAIN-CONTAINING PROTEIN-RELATED"/>
    <property type="match status" value="1"/>
</dbReference>
<comment type="caution">
    <text evidence="1">The sequence shown here is derived from an EMBL/GenBank/DDBJ whole genome shotgun (WGS) entry which is preliminary data.</text>
</comment>
<evidence type="ECO:0000313" key="1">
    <source>
        <dbReference type="EMBL" id="KAK9876271.1"/>
    </source>
</evidence>
<organism evidence="1 2">
    <name type="scientific">Henosepilachna vigintioctopunctata</name>
    <dbReference type="NCBI Taxonomy" id="420089"/>
    <lineage>
        <taxon>Eukaryota</taxon>
        <taxon>Metazoa</taxon>
        <taxon>Ecdysozoa</taxon>
        <taxon>Arthropoda</taxon>
        <taxon>Hexapoda</taxon>
        <taxon>Insecta</taxon>
        <taxon>Pterygota</taxon>
        <taxon>Neoptera</taxon>
        <taxon>Endopterygota</taxon>
        <taxon>Coleoptera</taxon>
        <taxon>Polyphaga</taxon>
        <taxon>Cucujiformia</taxon>
        <taxon>Coccinelloidea</taxon>
        <taxon>Coccinellidae</taxon>
        <taxon>Epilachninae</taxon>
        <taxon>Epilachnini</taxon>
        <taxon>Henosepilachna</taxon>
    </lineage>
</organism>
<proteinExistence type="predicted"/>
<name>A0AAW1U8M6_9CUCU</name>
<evidence type="ECO:0000313" key="2">
    <source>
        <dbReference type="Proteomes" id="UP001431783"/>
    </source>
</evidence>
<reference evidence="1 2" key="1">
    <citation type="submission" date="2023-03" db="EMBL/GenBank/DDBJ databases">
        <title>Genome insight into feeding habits of ladybird beetles.</title>
        <authorList>
            <person name="Li H.-S."/>
            <person name="Huang Y.-H."/>
            <person name="Pang H."/>
        </authorList>
    </citation>
    <scope>NUCLEOTIDE SEQUENCE [LARGE SCALE GENOMIC DNA]</scope>
    <source>
        <strain evidence="1">SYSU_2023b</strain>
        <tissue evidence="1">Whole body</tissue>
    </source>
</reference>
<gene>
    <name evidence="1" type="ORF">WA026_012570</name>
</gene>
<dbReference type="EMBL" id="JARQZJ010000036">
    <property type="protein sequence ID" value="KAK9876271.1"/>
    <property type="molecule type" value="Genomic_DNA"/>
</dbReference>
<keyword evidence="2" id="KW-1185">Reference proteome</keyword>